<evidence type="ECO:0000313" key="6">
    <source>
        <dbReference type="Proteomes" id="UP000241769"/>
    </source>
</evidence>
<dbReference type="Proteomes" id="UP000241769">
    <property type="component" value="Unassembled WGS sequence"/>
</dbReference>
<evidence type="ECO:0000313" key="5">
    <source>
        <dbReference type="EMBL" id="PRP78209.1"/>
    </source>
</evidence>
<dbReference type="Gene3D" id="3.30.60.90">
    <property type="match status" value="1"/>
</dbReference>
<dbReference type="OrthoDB" id="441278at2759"/>
<evidence type="ECO:0000256" key="1">
    <source>
        <dbReference type="ARBA" id="ARBA00022723"/>
    </source>
</evidence>
<dbReference type="AlphaFoldDB" id="A0A2P6N2M6"/>
<dbReference type="InterPro" id="IPR043145">
    <property type="entry name" value="Znf_ZZ_sf"/>
</dbReference>
<dbReference type="EMBL" id="MDYQ01000235">
    <property type="protein sequence ID" value="PRP78209.1"/>
    <property type="molecule type" value="Genomic_DNA"/>
</dbReference>
<keyword evidence="1" id="KW-0479">Metal-binding</keyword>
<protein>
    <recommendedName>
        <fullName evidence="4">ZZ-type domain-containing protein</fullName>
    </recommendedName>
</protein>
<dbReference type="InterPro" id="IPR000433">
    <property type="entry name" value="Znf_ZZ"/>
</dbReference>
<dbReference type="GO" id="GO:0008270">
    <property type="term" value="F:zinc ion binding"/>
    <property type="evidence" value="ECO:0007669"/>
    <property type="project" value="UniProtKB-KW"/>
</dbReference>
<comment type="caution">
    <text evidence="5">The sequence shown here is derived from an EMBL/GenBank/DDBJ whole genome shotgun (WGS) entry which is preliminary data.</text>
</comment>
<keyword evidence="2" id="KW-0863">Zinc-finger</keyword>
<dbReference type="InParanoid" id="A0A2P6N2M6"/>
<keyword evidence="6" id="KW-1185">Reference proteome</keyword>
<evidence type="ECO:0000259" key="4">
    <source>
        <dbReference type="Pfam" id="PF00569"/>
    </source>
</evidence>
<sequence length="86" mass="10189">MPGSKSKITPPEVEKPEDMDSDEWNYYQCDHCDNFMKEGMDIFHCLQCKDFDLCADCFKNRFQRVSARRAQKKEKQVIQMTPNKCT</sequence>
<dbReference type="SUPFAM" id="SSF57850">
    <property type="entry name" value="RING/U-box"/>
    <property type="match status" value="1"/>
</dbReference>
<proteinExistence type="predicted"/>
<reference evidence="5 6" key="1">
    <citation type="journal article" date="2018" name="Genome Biol. Evol.">
        <title>Multiple Roots of Fruiting Body Formation in Amoebozoa.</title>
        <authorList>
            <person name="Hillmann F."/>
            <person name="Forbes G."/>
            <person name="Novohradska S."/>
            <person name="Ferling I."/>
            <person name="Riege K."/>
            <person name="Groth M."/>
            <person name="Westermann M."/>
            <person name="Marz M."/>
            <person name="Spaller T."/>
            <person name="Winckler T."/>
            <person name="Schaap P."/>
            <person name="Glockner G."/>
        </authorList>
    </citation>
    <scope>NUCLEOTIDE SEQUENCE [LARGE SCALE GENOMIC DNA]</scope>
    <source>
        <strain evidence="5 6">Jena</strain>
    </source>
</reference>
<gene>
    <name evidence="5" type="ORF">PROFUN_13962</name>
</gene>
<keyword evidence="3" id="KW-0862">Zinc</keyword>
<dbReference type="Pfam" id="PF00569">
    <property type="entry name" value="ZZ"/>
    <property type="match status" value="1"/>
</dbReference>
<organism evidence="5 6">
    <name type="scientific">Planoprotostelium fungivorum</name>
    <dbReference type="NCBI Taxonomy" id="1890364"/>
    <lineage>
        <taxon>Eukaryota</taxon>
        <taxon>Amoebozoa</taxon>
        <taxon>Evosea</taxon>
        <taxon>Variosea</taxon>
        <taxon>Cavosteliida</taxon>
        <taxon>Cavosteliaceae</taxon>
        <taxon>Planoprotostelium</taxon>
    </lineage>
</organism>
<evidence type="ECO:0000256" key="3">
    <source>
        <dbReference type="ARBA" id="ARBA00022833"/>
    </source>
</evidence>
<evidence type="ECO:0000256" key="2">
    <source>
        <dbReference type="ARBA" id="ARBA00022771"/>
    </source>
</evidence>
<name>A0A2P6N2M6_9EUKA</name>
<accession>A0A2P6N2M6</accession>
<feature type="domain" description="ZZ-type" evidence="4">
    <location>
        <begin position="26"/>
        <end position="63"/>
    </location>
</feature>